<dbReference type="eggNOG" id="ENOG502SFP5">
    <property type="taxonomic scope" value="Eukaryota"/>
</dbReference>
<dbReference type="OrthoDB" id="10264154at2759"/>
<dbReference type="InterPro" id="IPR006212">
    <property type="entry name" value="Furin_repeat"/>
</dbReference>
<evidence type="ECO:0000313" key="5">
    <source>
        <dbReference type="Proteomes" id="UP000009168"/>
    </source>
</evidence>
<reference evidence="5" key="1">
    <citation type="journal article" date="2006" name="PLoS Biol.">
        <title>Macronuclear genome sequence of the ciliate Tetrahymena thermophila, a model eukaryote.</title>
        <authorList>
            <person name="Eisen J.A."/>
            <person name="Coyne R.S."/>
            <person name="Wu M."/>
            <person name="Wu D."/>
            <person name="Thiagarajan M."/>
            <person name="Wortman J.R."/>
            <person name="Badger J.H."/>
            <person name="Ren Q."/>
            <person name="Amedeo P."/>
            <person name="Jones K.M."/>
            <person name="Tallon L.J."/>
            <person name="Delcher A.L."/>
            <person name="Salzberg S.L."/>
            <person name="Silva J.C."/>
            <person name="Haas B.J."/>
            <person name="Majoros W.H."/>
            <person name="Farzad M."/>
            <person name="Carlton J.M."/>
            <person name="Smith R.K. Jr."/>
            <person name="Garg J."/>
            <person name="Pearlman R.E."/>
            <person name="Karrer K.M."/>
            <person name="Sun L."/>
            <person name="Manning G."/>
            <person name="Elde N.C."/>
            <person name="Turkewitz A.P."/>
            <person name="Asai D.J."/>
            <person name="Wilkes D.E."/>
            <person name="Wang Y."/>
            <person name="Cai H."/>
            <person name="Collins K."/>
            <person name="Stewart B.A."/>
            <person name="Lee S.R."/>
            <person name="Wilamowska K."/>
            <person name="Weinberg Z."/>
            <person name="Ruzzo W.L."/>
            <person name="Wloga D."/>
            <person name="Gaertig J."/>
            <person name="Frankel J."/>
            <person name="Tsao C.-C."/>
            <person name="Gorovsky M.A."/>
            <person name="Keeling P.J."/>
            <person name="Waller R.F."/>
            <person name="Patron N.J."/>
            <person name="Cherry J.M."/>
            <person name="Stover N.A."/>
            <person name="Krieger C.J."/>
            <person name="del Toro C."/>
            <person name="Ryder H.F."/>
            <person name="Williamson S.C."/>
            <person name="Barbeau R.A."/>
            <person name="Hamilton E.P."/>
            <person name="Orias E."/>
        </authorList>
    </citation>
    <scope>NUCLEOTIDE SEQUENCE [LARGE SCALE GENOMIC DNA]</scope>
    <source>
        <strain evidence="5">SB210</strain>
    </source>
</reference>
<evidence type="ECO:0000256" key="2">
    <source>
        <dbReference type="SAM" id="Phobius"/>
    </source>
</evidence>
<dbReference type="Gene3D" id="2.10.220.10">
    <property type="entry name" value="Hormone Receptor, Insulin-like Growth Factor Receptor 1, Chain A, domain 2"/>
    <property type="match status" value="2"/>
</dbReference>
<dbReference type="GeneID" id="7832931"/>
<dbReference type="InParanoid" id="A4VDP4"/>
<keyword evidence="5" id="KW-1185">Reference proteome</keyword>
<dbReference type="EMBL" id="GG662667">
    <property type="protein sequence ID" value="EDK31650.2"/>
    <property type="molecule type" value="Genomic_DNA"/>
</dbReference>
<name>A4VDP4_TETTS</name>
<dbReference type="SUPFAM" id="SSF57184">
    <property type="entry name" value="Growth factor receptor domain"/>
    <property type="match status" value="2"/>
</dbReference>
<feature type="transmembrane region" description="Helical" evidence="2">
    <location>
        <begin position="1819"/>
        <end position="1849"/>
    </location>
</feature>
<evidence type="ECO:0000313" key="4">
    <source>
        <dbReference type="EMBL" id="EDK31650.2"/>
    </source>
</evidence>
<feature type="compositionally biased region" description="Low complexity" evidence="1">
    <location>
        <begin position="1656"/>
        <end position="1666"/>
    </location>
</feature>
<organism evidence="4 5">
    <name type="scientific">Tetrahymena thermophila (strain SB210)</name>
    <dbReference type="NCBI Taxonomy" id="312017"/>
    <lineage>
        <taxon>Eukaryota</taxon>
        <taxon>Sar</taxon>
        <taxon>Alveolata</taxon>
        <taxon>Ciliophora</taxon>
        <taxon>Intramacronucleata</taxon>
        <taxon>Oligohymenophorea</taxon>
        <taxon>Hymenostomatida</taxon>
        <taxon>Tetrahymenina</taxon>
        <taxon>Tetrahymenidae</taxon>
        <taxon>Tetrahymena</taxon>
    </lineage>
</organism>
<keyword evidence="2" id="KW-0472">Membrane</keyword>
<protein>
    <submittedName>
        <fullName evidence="4">REJ domain protein</fullName>
    </submittedName>
</protein>
<gene>
    <name evidence="4" type="ORF">TTHERM_00481371</name>
</gene>
<feature type="transmembrane region" description="Helical" evidence="2">
    <location>
        <begin position="7"/>
        <end position="27"/>
    </location>
</feature>
<feature type="region of interest" description="Disordered" evidence="1">
    <location>
        <begin position="1645"/>
        <end position="1666"/>
    </location>
</feature>
<dbReference type="Proteomes" id="UP000009168">
    <property type="component" value="Unassembled WGS sequence"/>
</dbReference>
<feature type="transmembrane region" description="Helical" evidence="2">
    <location>
        <begin position="1703"/>
        <end position="1720"/>
    </location>
</feature>
<dbReference type="InterPro" id="IPR009030">
    <property type="entry name" value="Growth_fac_rcpt_cys_sf"/>
</dbReference>
<dbReference type="SMART" id="SM00261">
    <property type="entry name" value="FU"/>
    <property type="match status" value="5"/>
</dbReference>
<dbReference type="CDD" id="cd00064">
    <property type="entry name" value="FU"/>
    <property type="match status" value="2"/>
</dbReference>
<dbReference type="KEGG" id="tet:TTHERM_00481371"/>
<sequence length="1875" mass="213433">MAIYQIFLYGLAQIKFLGLLFGLMLMLRISVKAQVCKKLLQQLPTPKSYQGYQCILDSENNIIADSVSKIYITNDHFELVETLFTLDDCNEQSLKNPNPEKSYNDVIFDFNGKSGQMLAYAQISFDSNFYVQNGNYPSAVGIVVKPKNGNSYLNQEDPVSQQNSQQKCLSNYYKYSENQLISFSTDTTYFHFQTYIHPGSLPGIVSNIQVMIYFKCPIGCSQCTNSGICSACITNYTLKNNYCYVNCNSNQYVAIDINSTEQNCQLCDPSCLTCFGTSVNCTSCINNYFINSNQQCQQCDQSCSNCTGDSKSCIVCANSYYPLITGQQQSVYQCFQTCPNNYFLNSNQCQQCDQSCQTCTGNSQNCTQCSNGYFPLYSSPTDQTFRCYQICPNGYNLKQNQCQICLQLSSQACLNCAATCRSCQKDQTNNCLDCYQTMNLNGSTCVCKNNQDQRNNFYQCSYNNYAVVQATFDGSSPTLILEFGSPLILINNLSCNQVFDSSTLNLLGSNSICKITSTQIIVTLSNDATIMANSTISFNTQANILQFQGYQNPIDTIYLTQVVQQLVASPSVNVQYNKIVNSCDDILFEIQTIQNDAQRGFLQFQWSLTPSQNFDDLTLKNLNSLIQTANDQQSQTLLISKYTIPPDTSISINLQYILKVYQTNTLTFTTLNQKSKQVIIQSIQNKYPPIYRYMDLQFIFSFFVQICDQSGASITQEPLNIQVISNNMPSLSQTQNKFIGQQIEVNVKSYSIPQGTILDIQVQALLDSNQSISSSQNVSITPELSNLFIAITSGLDGLVNYKKEYVITGLAIDYEVQDVTSPQGIQLTWQCQILGQSNGNLQCYDYLNQVYVPPQNVLNVTIAGGTFNPYQCLQFTLTGKKDTRISKQTALLIFTEIDIPPLYIQFDDPTQLQQVNINDNISATLLYGSNVSSDILTYAGAVLYNNNVVGIIKFDYYKVKLRIWDYFSNLNQDNLIVQIRFTVYNPANIMPSLSVTNFNINLPPQKCSFSVSPLNGIALQTKFTILFTGCTTSNNPLTYQFFYYNQISDKESEIQKPQNILRRQIQDQSISHQITTILPSGNLLIIGQAMDSYLAVFNSTIQLNVLPYQQNEQLLLNTIDQSIKNINTLPVKNSILDLCVIAEEISKSNSLYTLASVNQRKIILISTIFNLSNQLPSSSFLSTFASKVISQLQSTLMNSDDQQNQNVLNQIDSVLQNQQQLIANSINNKLLANNDIVLQNIIDSYKIFNATTKSVDTINTSYNILQSQMNVSDQIGNLLNSISLPNSGQFQLQGNLISLNCEKITSKNLQKYFFDDNQSQQNDQSIYNIVMTNYSQNPYVQTNGFQSYVNQLKNITPDIQISMNPVIKPLIQNISNKTNLNQNKTFQLSFPNIQKSKYNLSCIQQQDAQSSWSSKNCEIVNSKQIGGYYCFCQDQKPTTIAEDLQSVLNNKNLQTAFGSQGLYNITHFTDFYEYAIFWILSFLTLLQIGLCYIGKTLDKKQFNIQHESSQPHIIYPLPQQIKEVQQQQQQQQSSSQSQSQQQQQSNQYQQQQSPQLFTQSPMLKQNVEQLIQQDLILDQSKVQNQLDKDTNYIMNWNIPQDSRNIFYSIKQAQQQAELNKQNSEKINYDKINQNVFENNSNQKLQQNDSENKLETQNNNQNQENLNQNQYEDQIIKEDKIIKEEDNITLKIREIYQKLLKVSFIKRILVFHYFFSIFFIHDEQLPRTLRFTIFYLRIVHSLSISTIFDQQYDEVQMIIVSIINTLIIVISIILIQTLYKLRKVGRVISSFIMLSLLALYYYILLAVISGQSEENSNKKISSFFIMFGFDFFVISAFISFINILVLTLVAKQVQNKLILKIYYFLKIQDTIQRLIL</sequence>
<dbReference type="Pfam" id="PF02010">
    <property type="entry name" value="REJ"/>
    <property type="match status" value="1"/>
</dbReference>
<feature type="transmembrane region" description="Helical" evidence="2">
    <location>
        <begin position="1786"/>
        <end position="1807"/>
    </location>
</feature>
<keyword evidence="2" id="KW-0812">Transmembrane</keyword>
<dbReference type="HOGENOM" id="CLU_001625_2_0_1"/>
<feature type="transmembrane region" description="Helical" evidence="2">
    <location>
        <begin position="1474"/>
        <end position="1493"/>
    </location>
</feature>
<feature type="domain" description="PKD/REJ-like" evidence="3">
    <location>
        <begin position="740"/>
        <end position="1129"/>
    </location>
</feature>
<dbReference type="PANTHER" id="PTHR15332">
    <property type="entry name" value="PROPROTEIN CONVERTASE SUBTILISIN_KEXIN TYPE 5-LIKE"/>
    <property type="match status" value="1"/>
</dbReference>
<accession>A4VDP4</accession>
<evidence type="ECO:0000256" key="1">
    <source>
        <dbReference type="SAM" id="MobiDB-lite"/>
    </source>
</evidence>
<proteinExistence type="predicted"/>
<dbReference type="InterPro" id="IPR002859">
    <property type="entry name" value="PKD/REJ-like"/>
</dbReference>
<feature type="transmembrane region" description="Helical" evidence="2">
    <location>
        <begin position="1754"/>
        <end position="1774"/>
    </location>
</feature>
<dbReference type="RefSeq" id="XP_001470831.2">
    <property type="nucleotide sequence ID" value="XM_001470781.2"/>
</dbReference>
<keyword evidence="2" id="KW-1133">Transmembrane helix</keyword>
<feature type="region of interest" description="Disordered" evidence="1">
    <location>
        <begin position="1525"/>
        <end position="1554"/>
    </location>
</feature>
<dbReference type="PANTHER" id="PTHR15332:SF175">
    <property type="entry name" value="PROPROTEIN CONVERTASE SUBTILISIN_KEXIN TYPE 5-LIKE"/>
    <property type="match status" value="1"/>
</dbReference>
<evidence type="ECO:0000259" key="3">
    <source>
        <dbReference type="Pfam" id="PF02010"/>
    </source>
</evidence>